<sequence length="339" mass="35455">MTPSSPDVRPPEVALSDVLERAAVVRLPLRTRFRGVAEREAVLLRGPAGWGEFAPFLEYGPTEAARWLAAALESAWTGSPPAVRDWVEVNATVPAVPAAQVRQVLARYDGCTTVKVKVAEPGQGLADDVDRVRAVREVLGPAGRIRVDANAAWSLDEAERALRALAPVGLEYAEQPCADLADLARLRVRLAAAGVDVLLAADESIRKAEDPLRVAAAGAADVVVLKVAPLGGIRPALAVAQACGLPVVVSSALDTSVGIAAGVALAAALPELPFACGLGTAALLAADVTPRPWVPVAGRLPVGAVEVDGALLAAHAAPGERADWWRRRIADCWEFLPRR</sequence>
<dbReference type="NCBIfam" id="NF002782">
    <property type="entry name" value="PRK02901.1"/>
    <property type="match status" value="1"/>
</dbReference>
<comment type="similarity">
    <text evidence="4">Belongs to the mandelate racemase/muconate lactonizing enzyme family. MenC type 1 subfamily.</text>
</comment>
<dbReference type="InterPro" id="IPR010196">
    <property type="entry name" value="OSB_synthase_MenC1"/>
</dbReference>
<dbReference type="Proteomes" id="UP000239485">
    <property type="component" value="Unassembled WGS sequence"/>
</dbReference>
<dbReference type="PANTHER" id="PTHR48073">
    <property type="entry name" value="O-SUCCINYLBENZOATE SYNTHASE-RELATED"/>
    <property type="match status" value="1"/>
</dbReference>
<dbReference type="Gene3D" id="3.20.20.120">
    <property type="entry name" value="Enolase-like C-terminal domain"/>
    <property type="match status" value="1"/>
</dbReference>
<evidence type="ECO:0000313" key="6">
    <source>
        <dbReference type="EMBL" id="PPK97484.1"/>
    </source>
</evidence>
<dbReference type="InterPro" id="IPR029065">
    <property type="entry name" value="Enolase_C-like"/>
</dbReference>
<dbReference type="InterPro" id="IPR013342">
    <property type="entry name" value="Mandelate_racemase_C"/>
</dbReference>
<dbReference type="Pfam" id="PF13378">
    <property type="entry name" value="MR_MLE_C"/>
    <property type="match status" value="1"/>
</dbReference>
<comment type="pathway">
    <text evidence="4">Quinol/quinone metabolism; menaquinone biosynthesis.</text>
</comment>
<feature type="binding site" evidence="4">
    <location>
        <position position="202"/>
    </location>
    <ligand>
        <name>Mg(2+)</name>
        <dbReference type="ChEBI" id="CHEBI:18420"/>
    </ligand>
</feature>
<comment type="pathway">
    <text evidence="4">Quinol/quinone metabolism; 1,4-dihydroxy-2-naphthoate biosynthesis; 1,4-dihydroxy-2-naphthoate from chorismate: step 4/7.</text>
</comment>
<dbReference type="PANTHER" id="PTHR48073:SF2">
    <property type="entry name" value="O-SUCCINYLBENZOATE SYNTHASE"/>
    <property type="match status" value="1"/>
</dbReference>
<dbReference type="CDD" id="cd03320">
    <property type="entry name" value="OSBS"/>
    <property type="match status" value="1"/>
</dbReference>
<dbReference type="GO" id="GO:0043748">
    <property type="term" value="F:O-succinylbenzoate synthase activity"/>
    <property type="evidence" value="ECO:0007669"/>
    <property type="project" value="UniProtKB-EC"/>
</dbReference>
<evidence type="ECO:0000256" key="1">
    <source>
        <dbReference type="ARBA" id="ARBA00022723"/>
    </source>
</evidence>
<dbReference type="HAMAP" id="MF_00470">
    <property type="entry name" value="MenC_1"/>
    <property type="match status" value="1"/>
</dbReference>
<proteinExistence type="inferred from homology"/>
<comment type="caution">
    <text evidence="6">The sequence shown here is derived from an EMBL/GenBank/DDBJ whole genome shotgun (WGS) entry which is preliminary data.</text>
</comment>
<keyword evidence="2 4" id="KW-0460">Magnesium</keyword>
<organism evidence="6 7">
    <name type="scientific">Kineococcus xinjiangensis</name>
    <dbReference type="NCBI Taxonomy" id="512762"/>
    <lineage>
        <taxon>Bacteria</taxon>
        <taxon>Bacillati</taxon>
        <taxon>Actinomycetota</taxon>
        <taxon>Actinomycetes</taxon>
        <taxon>Kineosporiales</taxon>
        <taxon>Kineosporiaceae</taxon>
        <taxon>Kineococcus</taxon>
    </lineage>
</organism>
<evidence type="ECO:0000259" key="5">
    <source>
        <dbReference type="SMART" id="SM00922"/>
    </source>
</evidence>
<feature type="binding site" evidence="4">
    <location>
        <position position="174"/>
    </location>
    <ligand>
        <name>Mg(2+)</name>
        <dbReference type="ChEBI" id="CHEBI:18420"/>
    </ligand>
</feature>
<comment type="cofactor">
    <cofactor evidence="4">
        <name>a divalent metal cation</name>
        <dbReference type="ChEBI" id="CHEBI:60240"/>
    </cofactor>
</comment>
<dbReference type="Pfam" id="PF18374">
    <property type="entry name" value="Enolase_like_N"/>
    <property type="match status" value="1"/>
</dbReference>
<keyword evidence="7" id="KW-1185">Reference proteome</keyword>
<comment type="catalytic activity">
    <reaction evidence="4">
        <text>(1R,6R)-6-hydroxy-2-succinyl-cyclohexa-2,4-diene-1-carboxylate = 2-succinylbenzoate + H2O</text>
        <dbReference type="Rhea" id="RHEA:10196"/>
        <dbReference type="ChEBI" id="CHEBI:15377"/>
        <dbReference type="ChEBI" id="CHEBI:18325"/>
        <dbReference type="ChEBI" id="CHEBI:58689"/>
        <dbReference type="EC" id="4.2.1.113"/>
    </reaction>
</comment>
<accession>A0A2S6IT99</accession>
<feature type="binding site" evidence="4">
    <location>
        <position position="148"/>
    </location>
    <ligand>
        <name>Mg(2+)</name>
        <dbReference type="ChEBI" id="CHEBI:18420"/>
    </ligand>
</feature>
<dbReference type="UniPathway" id="UPA00079"/>
<dbReference type="InterPro" id="IPR036849">
    <property type="entry name" value="Enolase-like_C_sf"/>
</dbReference>
<feature type="active site" description="Proton acceptor" evidence="4">
    <location>
        <position position="226"/>
    </location>
</feature>
<name>A0A2S6IT99_9ACTN</name>
<feature type="domain" description="Mandelate racemase/muconate lactonizing enzyme C-terminal" evidence="5">
    <location>
        <begin position="97"/>
        <end position="193"/>
    </location>
</feature>
<dbReference type="GO" id="GO:0000287">
    <property type="term" value="F:magnesium ion binding"/>
    <property type="evidence" value="ECO:0007669"/>
    <property type="project" value="UniProtKB-UniRule"/>
</dbReference>
<dbReference type="SUPFAM" id="SSF51604">
    <property type="entry name" value="Enolase C-terminal domain-like"/>
    <property type="match status" value="1"/>
</dbReference>
<dbReference type="SMART" id="SM00922">
    <property type="entry name" value="MR_MLE"/>
    <property type="match status" value="1"/>
</dbReference>
<dbReference type="AlphaFoldDB" id="A0A2S6IT99"/>
<evidence type="ECO:0000256" key="2">
    <source>
        <dbReference type="ARBA" id="ARBA00022842"/>
    </source>
</evidence>
<dbReference type="SFLD" id="SFLDF00009">
    <property type="entry name" value="o-succinylbenzoate_synthase"/>
    <property type="match status" value="1"/>
</dbReference>
<dbReference type="OrthoDB" id="3725747at2"/>
<dbReference type="GO" id="GO:0009234">
    <property type="term" value="P:menaquinone biosynthetic process"/>
    <property type="evidence" value="ECO:0007669"/>
    <property type="project" value="UniProtKB-UniRule"/>
</dbReference>
<evidence type="ECO:0000256" key="3">
    <source>
        <dbReference type="ARBA" id="ARBA00023239"/>
    </source>
</evidence>
<keyword evidence="1 4" id="KW-0479">Metal-binding</keyword>
<reference evidence="6 7" key="1">
    <citation type="submission" date="2018-02" db="EMBL/GenBank/DDBJ databases">
        <title>Genomic Encyclopedia of Archaeal and Bacterial Type Strains, Phase II (KMG-II): from individual species to whole genera.</title>
        <authorList>
            <person name="Goeker M."/>
        </authorList>
    </citation>
    <scope>NUCLEOTIDE SEQUENCE [LARGE SCALE GENOMIC DNA]</scope>
    <source>
        <strain evidence="6 7">DSM 22857</strain>
    </source>
</reference>
<dbReference type="SFLD" id="SFLDG00180">
    <property type="entry name" value="muconate_cycloisomerase"/>
    <property type="match status" value="1"/>
</dbReference>
<keyword evidence="3 4" id="KW-0456">Lyase</keyword>
<dbReference type="EMBL" id="PTJD01000003">
    <property type="protein sequence ID" value="PPK97484.1"/>
    <property type="molecule type" value="Genomic_DNA"/>
</dbReference>
<protein>
    <recommendedName>
        <fullName evidence="4">o-succinylbenzoate synthase</fullName>
        <shortName evidence="4">OSB synthase</shortName>
        <shortName evidence="4">OSBS</shortName>
        <ecNumber evidence="4">4.2.1.113</ecNumber>
    </recommendedName>
    <alternativeName>
        <fullName evidence="4">4-(2'-carboxyphenyl)-4-oxybutyric acid synthase</fullName>
    </alternativeName>
    <alternativeName>
        <fullName evidence="4">o-succinylbenzoic acid synthase</fullName>
    </alternativeName>
</protein>
<gene>
    <name evidence="4" type="primary">menC</name>
    <name evidence="6" type="ORF">CLV92_10314</name>
</gene>
<feature type="active site" description="Proton donor" evidence="4">
    <location>
        <position position="117"/>
    </location>
</feature>
<evidence type="ECO:0000313" key="7">
    <source>
        <dbReference type="Proteomes" id="UP000239485"/>
    </source>
</evidence>
<dbReference type="EC" id="4.2.1.113" evidence="4"/>
<dbReference type="UniPathway" id="UPA01057">
    <property type="reaction ID" value="UER00165"/>
</dbReference>
<evidence type="ECO:0000256" key="4">
    <source>
        <dbReference type="HAMAP-Rule" id="MF_00470"/>
    </source>
</evidence>
<comment type="function">
    <text evidence="4">Converts 2-succinyl-6-hydroxy-2,4-cyclohexadiene-1-carboxylate (SHCHC) to 2-succinylbenzoate (OSB).</text>
</comment>
<keyword evidence="4" id="KW-0474">Menaquinone biosynthesis</keyword>
<dbReference type="RefSeq" id="WP_104431699.1">
    <property type="nucleotide sequence ID" value="NZ_PTJD01000003.1"/>
</dbReference>
<dbReference type="SFLD" id="SFLDS00001">
    <property type="entry name" value="Enolase"/>
    <property type="match status" value="1"/>
</dbReference>